<organism evidence="1 2">
    <name type="scientific">Canavalia gladiata</name>
    <name type="common">Sword bean</name>
    <name type="synonym">Dolichos gladiatus</name>
    <dbReference type="NCBI Taxonomy" id="3824"/>
    <lineage>
        <taxon>Eukaryota</taxon>
        <taxon>Viridiplantae</taxon>
        <taxon>Streptophyta</taxon>
        <taxon>Embryophyta</taxon>
        <taxon>Tracheophyta</taxon>
        <taxon>Spermatophyta</taxon>
        <taxon>Magnoliopsida</taxon>
        <taxon>eudicotyledons</taxon>
        <taxon>Gunneridae</taxon>
        <taxon>Pentapetalae</taxon>
        <taxon>rosids</taxon>
        <taxon>fabids</taxon>
        <taxon>Fabales</taxon>
        <taxon>Fabaceae</taxon>
        <taxon>Papilionoideae</taxon>
        <taxon>50 kb inversion clade</taxon>
        <taxon>NPAAA clade</taxon>
        <taxon>indigoferoid/millettioid clade</taxon>
        <taxon>Phaseoleae</taxon>
        <taxon>Canavalia</taxon>
    </lineage>
</organism>
<reference evidence="1 2" key="1">
    <citation type="submission" date="2024-01" db="EMBL/GenBank/DDBJ databases">
        <title>The genomes of 5 underutilized Papilionoideae crops provide insights into root nodulation and disease resistanc.</title>
        <authorList>
            <person name="Jiang F."/>
        </authorList>
    </citation>
    <scope>NUCLEOTIDE SEQUENCE [LARGE SCALE GENOMIC DNA]</scope>
    <source>
        <strain evidence="1">LVBAO_FW01</strain>
        <tissue evidence="1">Leaves</tissue>
    </source>
</reference>
<dbReference type="EMBL" id="JAYMYQ010000011">
    <property type="protein sequence ID" value="KAK7306046.1"/>
    <property type="molecule type" value="Genomic_DNA"/>
</dbReference>
<gene>
    <name evidence="1" type="ORF">VNO77_43962</name>
</gene>
<name>A0AAN9JXP8_CANGL</name>
<comment type="caution">
    <text evidence="1">The sequence shown here is derived from an EMBL/GenBank/DDBJ whole genome shotgun (WGS) entry which is preliminary data.</text>
</comment>
<evidence type="ECO:0000313" key="2">
    <source>
        <dbReference type="Proteomes" id="UP001367508"/>
    </source>
</evidence>
<protein>
    <submittedName>
        <fullName evidence="1">Uncharacterized protein</fullName>
    </submittedName>
</protein>
<proteinExistence type="predicted"/>
<dbReference type="AlphaFoldDB" id="A0AAN9JXP8"/>
<keyword evidence="2" id="KW-1185">Reference proteome</keyword>
<evidence type="ECO:0000313" key="1">
    <source>
        <dbReference type="EMBL" id="KAK7306046.1"/>
    </source>
</evidence>
<sequence length="67" mass="7421">MEAHGPNAHRPRPIPRACAMTILLLPLAPNAIVFTKLGSSRRHAQGLHELLQFHALLDGLIGFDFRD</sequence>
<accession>A0AAN9JXP8</accession>
<dbReference type="Proteomes" id="UP001367508">
    <property type="component" value="Unassembled WGS sequence"/>
</dbReference>